<evidence type="ECO:0000256" key="1">
    <source>
        <dbReference type="SAM" id="MobiDB-lite"/>
    </source>
</evidence>
<feature type="compositionally biased region" description="Basic residues" evidence="1">
    <location>
        <begin position="132"/>
        <end position="143"/>
    </location>
</feature>
<feature type="compositionally biased region" description="Gly residues" evidence="1">
    <location>
        <begin position="661"/>
        <end position="671"/>
    </location>
</feature>
<name>A0AA40E5N6_9PEZI</name>
<feature type="region of interest" description="Disordered" evidence="1">
    <location>
        <begin position="685"/>
        <end position="806"/>
    </location>
</feature>
<dbReference type="GO" id="GO:0003713">
    <property type="term" value="F:transcription coactivator activity"/>
    <property type="evidence" value="ECO:0007669"/>
    <property type="project" value="TreeGrafter"/>
</dbReference>
<dbReference type="GO" id="GO:0016592">
    <property type="term" value="C:mediator complex"/>
    <property type="evidence" value="ECO:0007669"/>
    <property type="project" value="TreeGrafter"/>
</dbReference>
<protein>
    <submittedName>
        <fullName evidence="2">Uncharacterized protein</fullName>
    </submittedName>
</protein>
<proteinExistence type="predicted"/>
<reference evidence="2" key="1">
    <citation type="submission" date="2023-06" db="EMBL/GenBank/DDBJ databases">
        <title>Genome-scale phylogeny and comparative genomics of the fungal order Sordariales.</title>
        <authorList>
            <consortium name="Lawrence Berkeley National Laboratory"/>
            <person name="Hensen N."/>
            <person name="Bonometti L."/>
            <person name="Westerberg I."/>
            <person name="Brannstrom I.O."/>
            <person name="Guillou S."/>
            <person name="Cros-Aarteil S."/>
            <person name="Calhoun S."/>
            <person name="Haridas S."/>
            <person name="Kuo A."/>
            <person name="Mondo S."/>
            <person name="Pangilinan J."/>
            <person name="Riley R."/>
            <person name="Labutti K."/>
            <person name="Andreopoulos B."/>
            <person name="Lipzen A."/>
            <person name="Chen C."/>
            <person name="Yanf M."/>
            <person name="Daum C."/>
            <person name="Ng V."/>
            <person name="Clum A."/>
            <person name="Steindorff A."/>
            <person name="Ohm R."/>
            <person name="Martin F."/>
            <person name="Silar P."/>
            <person name="Natvig D."/>
            <person name="Lalanne C."/>
            <person name="Gautier V."/>
            <person name="Ament-Velasquez S.L."/>
            <person name="Kruys A."/>
            <person name="Hutchinson M.I."/>
            <person name="Powell A.J."/>
            <person name="Barry K."/>
            <person name="Miller A.N."/>
            <person name="Grigoriev I.V."/>
            <person name="Debuchy R."/>
            <person name="Gladieux P."/>
            <person name="Thoren M.H."/>
            <person name="Johannesson H."/>
        </authorList>
    </citation>
    <scope>NUCLEOTIDE SEQUENCE</scope>
    <source>
        <strain evidence="2">CBS 540.89</strain>
    </source>
</reference>
<feature type="compositionally biased region" description="Low complexity" evidence="1">
    <location>
        <begin position="739"/>
        <end position="759"/>
    </location>
</feature>
<feature type="compositionally biased region" description="Low complexity" evidence="1">
    <location>
        <begin position="103"/>
        <end position="131"/>
    </location>
</feature>
<dbReference type="InterPro" id="IPR051647">
    <property type="entry name" value="Mediator_comp_sub12"/>
</dbReference>
<feature type="compositionally biased region" description="Polar residues" evidence="1">
    <location>
        <begin position="721"/>
        <end position="738"/>
    </location>
</feature>
<feature type="region of interest" description="Disordered" evidence="1">
    <location>
        <begin position="98"/>
        <end position="171"/>
    </location>
</feature>
<comment type="caution">
    <text evidence="2">The sequence shown here is derived from an EMBL/GenBank/DDBJ whole genome shotgun (WGS) entry which is preliminary data.</text>
</comment>
<dbReference type="Proteomes" id="UP001172159">
    <property type="component" value="Unassembled WGS sequence"/>
</dbReference>
<feature type="region of interest" description="Disordered" evidence="1">
    <location>
        <begin position="506"/>
        <end position="539"/>
    </location>
</feature>
<keyword evidence="3" id="KW-1185">Reference proteome</keyword>
<gene>
    <name evidence="2" type="ORF">B0T21DRAFT_413250</name>
</gene>
<feature type="region of interest" description="Disordered" evidence="1">
    <location>
        <begin position="1"/>
        <end position="64"/>
    </location>
</feature>
<feature type="compositionally biased region" description="Acidic residues" evidence="1">
    <location>
        <begin position="789"/>
        <end position="799"/>
    </location>
</feature>
<dbReference type="PANTHER" id="PTHR46007:SF8">
    <property type="entry name" value="C2H2-TYPE DOMAIN-CONTAINING PROTEIN"/>
    <property type="match status" value="1"/>
</dbReference>
<dbReference type="PANTHER" id="PTHR46007">
    <property type="entry name" value="MEDIATOR OF RNA POLYMERASE II TRANSCRIPTION SUBUNIT 12"/>
    <property type="match status" value="1"/>
</dbReference>
<feature type="compositionally biased region" description="Basic and acidic residues" evidence="1">
    <location>
        <begin position="558"/>
        <end position="567"/>
    </location>
</feature>
<organism evidence="2 3">
    <name type="scientific">Apiosordaria backusii</name>
    <dbReference type="NCBI Taxonomy" id="314023"/>
    <lineage>
        <taxon>Eukaryota</taxon>
        <taxon>Fungi</taxon>
        <taxon>Dikarya</taxon>
        <taxon>Ascomycota</taxon>
        <taxon>Pezizomycotina</taxon>
        <taxon>Sordariomycetes</taxon>
        <taxon>Sordariomycetidae</taxon>
        <taxon>Sordariales</taxon>
        <taxon>Lasiosphaeriaceae</taxon>
        <taxon>Apiosordaria</taxon>
    </lineage>
</organism>
<feature type="compositionally biased region" description="Gly residues" evidence="1">
    <location>
        <begin position="572"/>
        <end position="581"/>
    </location>
</feature>
<dbReference type="AlphaFoldDB" id="A0AA40E5N6"/>
<feature type="region of interest" description="Disordered" evidence="1">
    <location>
        <begin position="553"/>
        <end position="595"/>
    </location>
</feature>
<feature type="compositionally biased region" description="Low complexity" evidence="1">
    <location>
        <begin position="689"/>
        <end position="709"/>
    </location>
</feature>
<feature type="compositionally biased region" description="Basic and acidic residues" evidence="1">
    <location>
        <begin position="144"/>
        <end position="171"/>
    </location>
</feature>
<sequence>MTPAPRQRYARLKPPAQADESGEASGSRTPPLGLPPPPSQILVPPDAGAGAGAGTRGAQQQPHQDYGFDHLALTSIRYISSHDHGIRDVVPFDDNRRVETAPQEQQQDQNRIPEQQQQQQQQQQQRQQQRGFRMRFGRRRHDAKLKGVERTQCDNGHIEDPRGGGGGEREKRGYRRRFKSLSARLRKLCGFKSKPDEGKGKMPDMVVEDPPPVIQDGVRYRGSDMMHVVRPGHLSSSNGVGVVPAGSSSGVMTRMQPAGVGGGGGGGGVLAQQAQQLPFPHPHPHAYPMASSSSSYHHHHPQVRTMGCQLPVSTMTNEIHPALRPRPGEEVGFLSYPPKIVQQQPGYGLATVQEASALPASGFVPVMTSAVYHSNHGYKPNVNRRPSESSILSHHHHHHHRYNTGPGPRPPHQQVIITSPHPIADTYTHEEDWSHVRQAQALAAQAAARAKASQQTMYTTTAVGGGLAPRPSQRTVMMANTHVPLAIPERRSSRWRGAARSFMSGSFRSRSRNRSACGSFDSRTSWNPFDLPGPPRKTLMSDMESLLAGRSSRLTVGESRDGGHDLKTGGSSVRGGGGGVDGSRSSTPAGMVGGTGGTGMGIGMGMGIMGGKRSQASIGTVGPASSSSNIVNNRGLGGGVMQTQFPWPLGTTQGNDKTGGSETGSGGGGMGLRVDRDGFMMPALPPKPQLTATTASTPTPTPAHQASTTVSAAASMIPVQRTPSTATNPTLGRNPSQKTDNGSNTGTTWTGTGSSTLNNPGVGLQGLGKARTKSSASTARTGKTGGRVDEEEVEGEEGGDGVGGVKDRVEVYATEAKVGGFAGGRGKKKGSKGVS</sequence>
<feature type="compositionally biased region" description="Basic and acidic residues" evidence="1">
    <location>
        <begin position="193"/>
        <end position="202"/>
    </location>
</feature>
<accession>A0AA40E5N6</accession>
<evidence type="ECO:0000313" key="3">
    <source>
        <dbReference type="Proteomes" id="UP001172159"/>
    </source>
</evidence>
<dbReference type="GO" id="GO:0045944">
    <property type="term" value="P:positive regulation of transcription by RNA polymerase II"/>
    <property type="evidence" value="ECO:0007669"/>
    <property type="project" value="TreeGrafter"/>
</dbReference>
<feature type="region of interest" description="Disordered" evidence="1">
    <location>
        <begin position="377"/>
        <end position="414"/>
    </location>
</feature>
<evidence type="ECO:0000313" key="2">
    <source>
        <dbReference type="EMBL" id="KAK0729154.1"/>
    </source>
</evidence>
<dbReference type="EMBL" id="JAUKTV010000009">
    <property type="protein sequence ID" value="KAK0729154.1"/>
    <property type="molecule type" value="Genomic_DNA"/>
</dbReference>
<feature type="compositionally biased region" description="Basic residues" evidence="1">
    <location>
        <begin position="393"/>
        <end position="402"/>
    </location>
</feature>
<feature type="region of interest" description="Disordered" evidence="1">
    <location>
        <begin position="651"/>
        <end position="672"/>
    </location>
</feature>
<feature type="region of interest" description="Disordered" evidence="1">
    <location>
        <begin position="191"/>
        <end position="213"/>
    </location>
</feature>